<dbReference type="Proteomes" id="UP001152622">
    <property type="component" value="Chromosome 5"/>
</dbReference>
<evidence type="ECO:0000313" key="1">
    <source>
        <dbReference type="EMBL" id="KAJ8359903.1"/>
    </source>
</evidence>
<reference evidence="1" key="1">
    <citation type="journal article" date="2023" name="Science">
        <title>Genome structures resolve the early diversification of teleost fishes.</title>
        <authorList>
            <person name="Parey E."/>
            <person name="Louis A."/>
            <person name="Montfort J."/>
            <person name="Bouchez O."/>
            <person name="Roques C."/>
            <person name="Iampietro C."/>
            <person name="Lluch J."/>
            <person name="Castinel A."/>
            <person name="Donnadieu C."/>
            <person name="Desvignes T."/>
            <person name="Floi Bucao C."/>
            <person name="Jouanno E."/>
            <person name="Wen M."/>
            <person name="Mejri S."/>
            <person name="Dirks R."/>
            <person name="Jansen H."/>
            <person name="Henkel C."/>
            <person name="Chen W.J."/>
            <person name="Zahm M."/>
            <person name="Cabau C."/>
            <person name="Klopp C."/>
            <person name="Thompson A.W."/>
            <person name="Robinson-Rechavi M."/>
            <person name="Braasch I."/>
            <person name="Lecointre G."/>
            <person name="Bobe J."/>
            <person name="Postlethwait J.H."/>
            <person name="Berthelot C."/>
            <person name="Roest Crollius H."/>
            <person name="Guiguen Y."/>
        </authorList>
    </citation>
    <scope>NUCLEOTIDE SEQUENCE</scope>
    <source>
        <strain evidence="1">WJC10195</strain>
    </source>
</reference>
<gene>
    <name evidence="1" type="ORF">SKAU_G00164280</name>
</gene>
<organism evidence="1 2">
    <name type="scientific">Synaphobranchus kaupii</name>
    <name type="common">Kaup's arrowtooth eel</name>
    <dbReference type="NCBI Taxonomy" id="118154"/>
    <lineage>
        <taxon>Eukaryota</taxon>
        <taxon>Metazoa</taxon>
        <taxon>Chordata</taxon>
        <taxon>Craniata</taxon>
        <taxon>Vertebrata</taxon>
        <taxon>Euteleostomi</taxon>
        <taxon>Actinopterygii</taxon>
        <taxon>Neopterygii</taxon>
        <taxon>Teleostei</taxon>
        <taxon>Anguilliformes</taxon>
        <taxon>Synaphobranchidae</taxon>
        <taxon>Synaphobranchus</taxon>
    </lineage>
</organism>
<accession>A0A9Q1FJ43</accession>
<comment type="caution">
    <text evidence="1">The sequence shown here is derived from an EMBL/GenBank/DDBJ whole genome shotgun (WGS) entry which is preliminary data.</text>
</comment>
<proteinExistence type="predicted"/>
<evidence type="ECO:0000313" key="2">
    <source>
        <dbReference type="Proteomes" id="UP001152622"/>
    </source>
</evidence>
<dbReference type="AlphaFoldDB" id="A0A9Q1FJ43"/>
<protein>
    <submittedName>
        <fullName evidence="1">Uncharacterized protein</fullName>
    </submittedName>
</protein>
<keyword evidence="2" id="KW-1185">Reference proteome</keyword>
<sequence>MRPKLEYLQVTVDGILRTKCSILWHANQLLELYQFIITAEASQLDLNIRNLLSKVLNQLTMIIDKVVP</sequence>
<name>A0A9Q1FJ43_SYNKA</name>
<dbReference type="EMBL" id="JAINUF010000005">
    <property type="protein sequence ID" value="KAJ8359903.1"/>
    <property type="molecule type" value="Genomic_DNA"/>
</dbReference>